<keyword evidence="2" id="KW-1185">Reference proteome</keyword>
<gene>
    <name evidence="1" type="ORF">ARALYDRAFT_659640</name>
</gene>
<dbReference type="Gramene" id="Al_scaffold_0007_3695">
    <property type="protein sequence ID" value="Al_scaffold_0007_3695"/>
    <property type="gene ID" value="Al_scaffold_0007_3695"/>
</dbReference>
<sequence>MMLVRIFKKVPRKAAGIPRELSSSKASSLAAIGGMIETEAIPVVEKYHKVMVARSGQLVYVQISFSDLTVLSQYMFYSFHVFAVSNPGNKE</sequence>
<proteinExistence type="predicted"/>
<dbReference type="EMBL" id="GL348719">
    <property type="protein sequence ID" value="EFH44941.1"/>
    <property type="molecule type" value="Genomic_DNA"/>
</dbReference>
<organism evidence="2">
    <name type="scientific">Arabidopsis lyrata subsp. lyrata</name>
    <name type="common">Lyre-leaved rock-cress</name>
    <dbReference type="NCBI Taxonomy" id="81972"/>
    <lineage>
        <taxon>Eukaryota</taxon>
        <taxon>Viridiplantae</taxon>
        <taxon>Streptophyta</taxon>
        <taxon>Embryophyta</taxon>
        <taxon>Tracheophyta</taxon>
        <taxon>Spermatophyta</taxon>
        <taxon>Magnoliopsida</taxon>
        <taxon>eudicotyledons</taxon>
        <taxon>Gunneridae</taxon>
        <taxon>Pentapetalae</taxon>
        <taxon>rosids</taxon>
        <taxon>malvids</taxon>
        <taxon>Brassicales</taxon>
        <taxon>Brassicaceae</taxon>
        <taxon>Camelineae</taxon>
        <taxon>Arabidopsis</taxon>
    </lineage>
</organism>
<name>D7MJD6_ARALL</name>
<protein>
    <submittedName>
        <fullName evidence="1">Predicted protein</fullName>
    </submittedName>
</protein>
<evidence type="ECO:0000313" key="1">
    <source>
        <dbReference type="EMBL" id="EFH44941.1"/>
    </source>
</evidence>
<accession>D7MJD6</accession>
<dbReference type="AlphaFoldDB" id="D7MJD6"/>
<dbReference type="HOGENOM" id="CLU_2430078_0_0_1"/>
<evidence type="ECO:0000313" key="2">
    <source>
        <dbReference type="Proteomes" id="UP000008694"/>
    </source>
</evidence>
<reference evidence="2" key="1">
    <citation type="journal article" date="2011" name="Nat. Genet.">
        <title>The Arabidopsis lyrata genome sequence and the basis of rapid genome size change.</title>
        <authorList>
            <person name="Hu T.T."/>
            <person name="Pattyn P."/>
            <person name="Bakker E.G."/>
            <person name="Cao J."/>
            <person name="Cheng J.-F."/>
            <person name="Clark R.M."/>
            <person name="Fahlgren N."/>
            <person name="Fawcett J.A."/>
            <person name="Grimwood J."/>
            <person name="Gundlach H."/>
            <person name="Haberer G."/>
            <person name="Hollister J.D."/>
            <person name="Ossowski S."/>
            <person name="Ottilar R.P."/>
            <person name="Salamov A.A."/>
            <person name="Schneeberger K."/>
            <person name="Spannagl M."/>
            <person name="Wang X."/>
            <person name="Yang L."/>
            <person name="Nasrallah M.E."/>
            <person name="Bergelson J."/>
            <person name="Carrington J.C."/>
            <person name="Gaut B.S."/>
            <person name="Schmutz J."/>
            <person name="Mayer K.F.X."/>
            <person name="Van de Peer Y."/>
            <person name="Grigoriev I.V."/>
            <person name="Nordborg M."/>
            <person name="Weigel D."/>
            <person name="Guo Y.-L."/>
        </authorList>
    </citation>
    <scope>NUCLEOTIDE SEQUENCE [LARGE SCALE GENOMIC DNA]</scope>
    <source>
        <strain evidence="2">cv. MN47</strain>
    </source>
</reference>
<dbReference type="Proteomes" id="UP000008694">
    <property type="component" value="Unassembled WGS sequence"/>
</dbReference>